<sequence length="63" mass="7069">MVDNREADGAGFELGVLVTGEAPRAGLIVTTIQRLRIPKQVYSQWRCLIKRFINLPLVSVQCQ</sequence>
<evidence type="ECO:0000313" key="1">
    <source>
        <dbReference type="EMBL" id="QXE25934.1"/>
    </source>
</evidence>
<accession>A0A975Y746</accession>
<keyword evidence="2" id="KW-1185">Reference proteome</keyword>
<name>A0A975Y746_9NOST</name>
<gene>
    <name evidence="1" type="ORF">B6N60_04656</name>
</gene>
<dbReference type="AlphaFoldDB" id="A0A975Y746"/>
<dbReference type="EMBL" id="CP021056">
    <property type="protein sequence ID" value="QXE25934.1"/>
    <property type="molecule type" value="Genomic_DNA"/>
</dbReference>
<organism evidence="1 2">
    <name type="scientific">Richelia sinica FACHB-800</name>
    <dbReference type="NCBI Taxonomy" id="1357546"/>
    <lineage>
        <taxon>Bacteria</taxon>
        <taxon>Bacillati</taxon>
        <taxon>Cyanobacteriota</taxon>
        <taxon>Cyanophyceae</taxon>
        <taxon>Nostocales</taxon>
        <taxon>Nostocaceae</taxon>
        <taxon>Richelia</taxon>
    </lineage>
</organism>
<evidence type="ECO:0000313" key="2">
    <source>
        <dbReference type="Proteomes" id="UP000683511"/>
    </source>
</evidence>
<reference evidence="1" key="1">
    <citation type="submission" date="2017-04" db="EMBL/GenBank/DDBJ databases">
        <title>Genome deletions in a multicellular cyanobacterial endosymbiont for morphological adaptation in marine diatoms.</title>
        <authorList>
            <person name="Wang Y."/>
            <person name="Gao H."/>
            <person name="Li R."/>
            <person name="Xu X."/>
        </authorList>
    </citation>
    <scope>NUCLEOTIDE SEQUENCE</scope>
    <source>
        <strain evidence="1">FACHB 800</strain>
    </source>
</reference>
<proteinExistence type="predicted"/>
<dbReference type="Proteomes" id="UP000683511">
    <property type="component" value="Chromosome"/>
</dbReference>
<dbReference type="KEGG" id="rsin:B6N60_04656"/>
<protein>
    <submittedName>
        <fullName evidence="1">Uncharacterized protein</fullName>
    </submittedName>
</protein>